<keyword evidence="8 9" id="KW-0472">Membrane</keyword>
<feature type="transmembrane region" description="Helical" evidence="9">
    <location>
        <begin position="12"/>
        <end position="33"/>
    </location>
</feature>
<evidence type="ECO:0000313" key="11">
    <source>
        <dbReference type="EnsemblMetazoa" id="XP_004933765.1"/>
    </source>
</evidence>
<dbReference type="InterPro" id="IPR051227">
    <property type="entry name" value="CS_glycosyltransferase"/>
</dbReference>
<dbReference type="KEGG" id="bmor:101741187"/>
<keyword evidence="12" id="KW-1185">Reference proteome</keyword>
<dbReference type="InterPro" id="IPR008428">
    <property type="entry name" value="Chond_GalNAc"/>
</dbReference>
<keyword evidence="6 9" id="KW-1133">Transmembrane helix</keyword>
<evidence type="ECO:0000256" key="5">
    <source>
        <dbReference type="ARBA" id="ARBA00022968"/>
    </source>
</evidence>
<dbReference type="PANTHER" id="PTHR12369:SF13">
    <property type="entry name" value="HEXOSYLTRANSFERASE"/>
    <property type="match status" value="1"/>
</dbReference>
<keyword evidence="5 9" id="KW-0735">Signal-anchor</keyword>
<evidence type="ECO:0000256" key="8">
    <source>
        <dbReference type="ARBA" id="ARBA00023136"/>
    </source>
</evidence>
<dbReference type="CTD" id="79586"/>
<organism evidence="11 12">
    <name type="scientific">Bombyx mori</name>
    <name type="common">Silk moth</name>
    <dbReference type="NCBI Taxonomy" id="7091"/>
    <lineage>
        <taxon>Eukaryota</taxon>
        <taxon>Metazoa</taxon>
        <taxon>Ecdysozoa</taxon>
        <taxon>Arthropoda</taxon>
        <taxon>Hexapoda</taxon>
        <taxon>Insecta</taxon>
        <taxon>Pterygota</taxon>
        <taxon>Neoptera</taxon>
        <taxon>Endopterygota</taxon>
        <taxon>Lepidoptera</taxon>
        <taxon>Glossata</taxon>
        <taxon>Ditrysia</taxon>
        <taxon>Bombycoidea</taxon>
        <taxon>Bombycidae</taxon>
        <taxon>Bombycinae</taxon>
        <taxon>Bombyx</taxon>
    </lineage>
</organism>
<reference evidence="11" key="2">
    <citation type="submission" date="2022-06" db="UniProtKB">
        <authorList>
            <consortium name="EnsemblMetazoa"/>
        </authorList>
    </citation>
    <scope>IDENTIFICATION</scope>
    <source>
        <strain evidence="11">p50T (Dazao)</strain>
    </source>
</reference>
<evidence type="ECO:0000313" key="12">
    <source>
        <dbReference type="Proteomes" id="UP000005204"/>
    </source>
</evidence>
<dbReference type="RefSeq" id="XP_004933765.1">
    <property type="nucleotide sequence ID" value="XM_004933708.5"/>
</dbReference>
<dbReference type="AlphaFoldDB" id="A0A8R1WPW9"/>
<accession>A0A8R1WPW9</accession>
<dbReference type="EC" id="2.4.1.-" evidence="9"/>
<dbReference type="Proteomes" id="UP000005204">
    <property type="component" value="Unassembled WGS sequence"/>
</dbReference>
<feature type="region of interest" description="Disordered" evidence="10">
    <location>
        <begin position="52"/>
        <end position="73"/>
    </location>
</feature>
<keyword evidence="4 9" id="KW-0812">Transmembrane</keyword>
<dbReference type="Pfam" id="PF05679">
    <property type="entry name" value="CHGN"/>
    <property type="match status" value="1"/>
</dbReference>
<evidence type="ECO:0000256" key="2">
    <source>
        <dbReference type="ARBA" id="ARBA00009239"/>
    </source>
</evidence>
<dbReference type="GO" id="GO:0047238">
    <property type="term" value="F:glucuronosyl-N-acetylgalactosaminyl-proteoglycan 4-beta-N-acetylgalactosaminyltransferase activity"/>
    <property type="evidence" value="ECO:0007669"/>
    <property type="project" value="TreeGrafter"/>
</dbReference>
<dbReference type="GO" id="GO:0032580">
    <property type="term" value="C:Golgi cisterna membrane"/>
    <property type="evidence" value="ECO:0007669"/>
    <property type="project" value="UniProtKB-SubCell"/>
</dbReference>
<comment type="similarity">
    <text evidence="2 9">Belongs to the chondroitin N-acetylgalactosaminyltransferase family.</text>
</comment>
<dbReference type="PANTHER" id="PTHR12369">
    <property type="entry name" value="CHONDROITIN SYNTHASE"/>
    <property type="match status" value="1"/>
</dbReference>
<evidence type="ECO:0000256" key="4">
    <source>
        <dbReference type="ARBA" id="ARBA00022692"/>
    </source>
</evidence>
<keyword evidence="7 9" id="KW-0333">Golgi apparatus</keyword>
<evidence type="ECO:0000256" key="7">
    <source>
        <dbReference type="ARBA" id="ARBA00023034"/>
    </source>
</evidence>
<name>A0A8R1WPW9_BOMMO</name>
<evidence type="ECO:0000256" key="6">
    <source>
        <dbReference type="ARBA" id="ARBA00022989"/>
    </source>
</evidence>
<evidence type="ECO:0000256" key="1">
    <source>
        <dbReference type="ARBA" id="ARBA00004447"/>
    </source>
</evidence>
<reference evidence="12" key="1">
    <citation type="journal article" date="2008" name="Insect Biochem. Mol. Biol.">
        <title>The genome of a lepidopteran model insect, the silkworm Bombyx mori.</title>
        <authorList>
            <consortium name="International Silkworm Genome Consortium"/>
        </authorList>
    </citation>
    <scope>NUCLEOTIDE SEQUENCE [LARGE SCALE GENOMIC DNA]</scope>
    <source>
        <strain evidence="12">p50T</strain>
    </source>
</reference>
<dbReference type="GeneID" id="101741187"/>
<evidence type="ECO:0000256" key="9">
    <source>
        <dbReference type="RuleBase" id="RU364016"/>
    </source>
</evidence>
<keyword evidence="3 9" id="KW-0808">Transferase</keyword>
<evidence type="ECO:0000256" key="3">
    <source>
        <dbReference type="ARBA" id="ARBA00022679"/>
    </source>
</evidence>
<comment type="subcellular location">
    <subcellularLocation>
        <location evidence="1 9">Golgi apparatus</location>
        <location evidence="1 9">Golgi stack membrane</location>
        <topology evidence="1 9">Single-pass type II membrane protein</topology>
    </subcellularLocation>
</comment>
<proteinExistence type="inferred from homology"/>
<evidence type="ECO:0000256" key="10">
    <source>
        <dbReference type="SAM" id="MobiDB-lite"/>
    </source>
</evidence>
<dbReference type="EnsemblMetazoa" id="XM_004933708.4">
    <property type="protein sequence ID" value="XP_004933765.1"/>
    <property type="gene ID" value="LOC101741187"/>
</dbReference>
<sequence length="745" mass="82817">MFSRCLVSQVKHNSYFLIGLLIGLWVSLAVIPLDEEPAPCVATVGSASPVQDEFVPQREEKPAGSGQTAGRSVQRPRYYSTELGMRGSLLTGILSSEEALKVQVPALNRTAARLQPALKFFITASAMSTVPGLANVVGFTDTREMLKPFHALKYLADNYLEEYDFFFIVSDTAFVNARRLTQLVSQLSVSQDVYMGRVADDESHYCSLDNGIILSNSVLRAIHSELDWCVRNSYSPHHYENIGRCVLHSAHLSCNPDVQGEHYSSVVIENDQLPLTESLADAVTVYPIMDTHRFYEIHAYISRVFLERDHEEVLKLRSYMWHNSARHPPGYRNSTWPAGLRDDPGLARPLPGNRFDHLRWTAINGTHAFFPDDHHNVLPITGAYREALDLVLTQVRAWSLHRWPEALDVQLVEGAWKWEPAVALRYRLLLRLTAKEDKDTHMSRLVEAVRPLGAARLVPVRYVTESARLSAVLAAPHTARHAADLAAFLQRYEAVCLNQDKNTALLLVIVKQPSQPSVGNTTEVDLMKENKETVAALKSRHKDAQIEVVETSLESPSHEHASEVELLQEAQRAALALALQRVPRDSLVLLAVPHIDFNQDFLNRVRMNTISGEQWYLPSAFSRYAQYEHPAFVTPTGAKPQSNTGRFNVHLSLVSSFYRSDYDSAVAEWPGPGGADPAAVLVRSGLRCVRAPEPGLVYASRGAPCGGAGDAACVSRLVTQLHTLDLGAKHSLAQLLLETQAELDQ</sequence>
<dbReference type="Gene3D" id="3.90.550.50">
    <property type="match status" value="1"/>
</dbReference>
<dbReference type="OrthoDB" id="9985088at2759"/>
<protein>
    <recommendedName>
        <fullName evidence="9">Hexosyltransferase</fullName>
        <ecNumber evidence="9">2.4.1.-</ecNumber>
    </recommendedName>
</protein>